<dbReference type="Proteomes" id="UP001575181">
    <property type="component" value="Unassembled WGS sequence"/>
</dbReference>
<evidence type="ECO:0000313" key="1">
    <source>
        <dbReference type="EMBL" id="MFA9460591.1"/>
    </source>
</evidence>
<protein>
    <submittedName>
        <fullName evidence="1">Uncharacterized protein</fullName>
    </submittedName>
</protein>
<organism evidence="1 2">
    <name type="scientific">Thiohalorhabdus methylotrophus</name>
    <dbReference type="NCBI Taxonomy" id="3242694"/>
    <lineage>
        <taxon>Bacteria</taxon>
        <taxon>Pseudomonadati</taxon>
        <taxon>Pseudomonadota</taxon>
        <taxon>Gammaproteobacteria</taxon>
        <taxon>Thiohalorhabdales</taxon>
        <taxon>Thiohalorhabdaceae</taxon>
        <taxon>Thiohalorhabdus</taxon>
    </lineage>
</organism>
<dbReference type="EMBL" id="JBGUAW010000004">
    <property type="protein sequence ID" value="MFA9460591.1"/>
    <property type="molecule type" value="Genomic_DNA"/>
</dbReference>
<keyword evidence="2" id="KW-1185">Reference proteome</keyword>
<gene>
    <name evidence="1" type="ORF">ACERLL_07105</name>
</gene>
<sequence length="84" mass="9582">MRRVIRTHCGCRIVCECPETTEWDWWCDADAVAFYCRLVAYRDREGHWFDSTGARVGGHQFDRIPSAGVTLFDCVRLAPAVATT</sequence>
<comment type="caution">
    <text evidence="1">The sequence shown here is derived from an EMBL/GenBank/DDBJ whole genome shotgun (WGS) entry which is preliminary data.</text>
</comment>
<reference evidence="1 2" key="1">
    <citation type="submission" date="2024-08" db="EMBL/GenBank/DDBJ databases">
        <title>Whole-genome sequencing of halo(alkali)philic microorganisms from hypersaline lakes.</title>
        <authorList>
            <person name="Sorokin D.Y."/>
            <person name="Merkel A.Y."/>
            <person name="Messina E."/>
            <person name="Yakimov M."/>
        </authorList>
    </citation>
    <scope>NUCLEOTIDE SEQUENCE [LARGE SCALE GENOMIC DNA]</scope>
    <source>
        <strain evidence="1 2">Cl-TMA</strain>
    </source>
</reference>
<proteinExistence type="predicted"/>
<dbReference type="RefSeq" id="WP_373655372.1">
    <property type="nucleotide sequence ID" value="NZ_JBGUAW010000004.1"/>
</dbReference>
<name>A0ABV4TTD6_9GAMM</name>
<evidence type="ECO:0000313" key="2">
    <source>
        <dbReference type="Proteomes" id="UP001575181"/>
    </source>
</evidence>
<accession>A0ABV4TTD6</accession>